<name>A0A415BX17_PHOVU</name>
<dbReference type="EMBL" id="QRLF01000002">
    <property type="protein sequence ID" value="RHI96899.1"/>
    <property type="molecule type" value="Genomic_DNA"/>
</dbReference>
<dbReference type="Proteomes" id="UP000285777">
    <property type="component" value="Unassembled WGS sequence"/>
</dbReference>
<dbReference type="AlphaFoldDB" id="A0A415BX17"/>
<comment type="caution">
    <text evidence="1">The sequence shown here is derived from an EMBL/GenBank/DDBJ whole genome shotgun (WGS) entry which is preliminary data.</text>
</comment>
<accession>A0A415BX17</accession>
<evidence type="ECO:0000313" key="1">
    <source>
        <dbReference type="EMBL" id="RHI96899.1"/>
    </source>
</evidence>
<proteinExistence type="predicted"/>
<sequence>MQFLFLLLDLGGFLHTLLYFCILKQNDVLVGIHGSKYS</sequence>
<protein>
    <submittedName>
        <fullName evidence="1">Uncharacterized protein</fullName>
    </submittedName>
</protein>
<organism evidence="1 2">
    <name type="scientific">Phocaeicola vulgatus</name>
    <name type="common">Bacteroides vulgatus</name>
    <dbReference type="NCBI Taxonomy" id="821"/>
    <lineage>
        <taxon>Bacteria</taxon>
        <taxon>Pseudomonadati</taxon>
        <taxon>Bacteroidota</taxon>
        <taxon>Bacteroidia</taxon>
        <taxon>Bacteroidales</taxon>
        <taxon>Bacteroidaceae</taxon>
        <taxon>Phocaeicola</taxon>
    </lineage>
</organism>
<evidence type="ECO:0000313" key="2">
    <source>
        <dbReference type="Proteomes" id="UP000285777"/>
    </source>
</evidence>
<reference evidence="1 2" key="1">
    <citation type="submission" date="2018-08" db="EMBL/GenBank/DDBJ databases">
        <title>A genome reference for cultivated species of the human gut microbiota.</title>
        <authorList>
            <person name="Zou Y."/>
            <person name="Xue W."/>
            <person name="Luo G."/>
        </authorList>
    </citation>
    <scope>NUCLEOTIDE SEQUENCE [LARGE SCALE GENOMIC DNA]</scope>
    <source>
        <strain evidence="1 2">AM13-21</strain>
    </source>
</reference>
<gene>
    <name evidence="1" type="ORF">DW150_01875</name>
</gene>